<dbReference type="EMBL" id="GFPF01004047">
    <property type="protein sequence ID" value="MAA15193.1"/>
    <property type="molecule type" value="Transcribed_RNA"/>
</dbReference>
<dbReference type="AlphaFoldDB" id="A0A224YLS7"/>
<organism evidence="2">
    <name type="scientific">Rhipicephalus zambeziensis</name>
    <dbReference type="NCBI Taxonomy" id="60191"/>
    <lineage>
        <taxon>Eukaryota</taxon>
        <taxon>Metazoa</taxon>
        <taxon>Ecdysozoa</taxon>
        <taxon>Arthropoda</taxon>
        <taxon>Chelicerata</taxon>
        <taxon>Arachnida</taxon>
        <taxon>Acari</taxon>
        <taxon>Parasitiformes</taxon>
        <taxon>Ixodida</taxon>
        <taxon>Ixodoidea</taxon>
        <taxon>Ixodidae</taxon>
        <taxon>Rhipicephalinae</taxon>
        <taxon>Rhipicephalus</taxon>
        <taxon>Rhipicephalus</taxon>
    </lineage>
</organism>
<feature type="chain" id="PRO_5012013724" evidence="1">
    <location>
        <begin position="18"/>
        <end position="190"/>
    </location>
</feature>
<evidence type="ECO:0000256" key="1">
    <source>
        <dbReference type="SAM" id="SignalP"/>
    </source>
</evidence>
<protein>
    <submittedName>
        <fullName evidence="2">Lipocalin</fullName>
    </submittedName>
</protein>
<proteinExistence type="predicted"/>
<feature type="signal peptide" evidence="1">
    <location>
        <begin position="1"/>
        <end position="17"/>
    </location>
</feature>
<name>A0A224YLS7_9ACAR</name>
<keyword evidence="1" id="KW-0732">Signal</keyword>
<accession>A0A224YLS7</accession>
<sequence length="190" mass="22139">MVSLSLLVICFFSKSLAFETKTSTGAKKHYIPELKPNLKVLVEALNTNERIWLKMLTYVKEYVTCLYFEKLELKNNTYNYTYVYNERYRKIHQRKTILFNATLYEGRGGPVMDVRYSASKGGKAVPHVLKFWDPYEKCAIFTLPVSYTSDPSESLTRRDERESKQGKIVGHHCTPWEMSWLRAARLGITC</sequence>
<evidence type="ECO:0000313" key="2">
    <source>
        <dbReference type="EMBL" id="MAA15193.1"/>
    </source>
</evidence>
<reference evidence="2" key="1">
    <citation type="journal article" date="2017" name="Parasit. Vectors">
        <title>Sialotranscriptomics of Rhipicephalus zambeziensis reveals intricate expression profiles of secretory proteins and suggests tight temporal transcriptional regulation during blood-feeding.</title>
        <authorList>
            <person name="de Castro M.H."/>
            <person name="de Klerk D."/>
            <person name="Pienaar R."/>
            <person name="Rees D.J.G."/>
            <person name="Mans B.J."/>
        </authorList>
    </citation>
    <scope>NUCLEOTIDE SEQUENCE</scope>
    <source>
        <tissue evidence="2">Salivary glands</tissue>
    </source>
</reference>